<evidence type="ECO:0000256" key="1">
    <source>
        <dbReference type="ARBA" id="ARBA00022679"/>
    </source>
</evidence>
<dbReference type="PANTHER" id="PTHR43877:SF2">
    <property type="entry name" value="AMINOALKYLPHOSPHONATE N-ACETYLTRANSFERASE-RELATED"/>
    <property type="match status" value="1"/>
</dbReference>
<name>A0A7I8DTS9_9FIRM</name>
<dbReference type="PANTHER" id="PTHR43877">
    <property type="entry name" value="AMINOALKYLPHOSPHONATE N-ACETYLTRANSFERASE-RELATED-RELATED"/>
    <property type="match status" value="1"/>
</dbReference>
<evidence type="ECO:0000256" key="2">
    <source>
        <dbReference type="ARBA" id="ARBA00023315"/>
    </source>
</evidence>
<dbReference type="SUPFAM" id="SSF55729">
    <property type="entry name" value="Acyl-CoA N-acyltransferases (Nat)"/>
    <property type="match status" value="1"/>
</dbReference>
<dbReference type="RefSeq" id="WP_185255440.1">
    <property type="nucleotide sequence ID" value="NZ_AP023368.1"/>
</dbReference>
<keyword evidence="1 5" id="KW-0808">Transferase</keyword>
<dbReference type="GO" id="GO:0016747">
    <property type="term" value="F:acyltransferase activity, transferring groups other than amino-acyl groups"/>
    <property type="evidence" value="ECO:0007669"/>
    <property type="project" value="InterPro"/>
</dbReference>
<organism evidence="5 6">
    <name type="scientific">Anaerocolumna chitinilytica</name>
    <dbReference type="NCBI Taxonomy" id="1727145"/>
    <lineage>
        <taxon>Bacteria</taxon>
        <taxon>Bacillati</taxon>
        <taxon>Bacillota</taxon>
        <taxon>Clostridia</taxon>
        <taxon>Lachnospirales</taxon>
        <taxon>Lachnospiraceae</taxon>
        <taxon>Anaerocolumna</taxon>
    </lineage>
</organism>
<gene>
    <name evidence="5" type="ORF">bsdcttw_27370</name>
</gene>
<dbReference type="InterPro" id="IPR000182">
    <property type="entry name" value="GNAT_dom"/>
</dbReference>
<feature type="domain" description="N-acetyltransferase" evidence="4">
    <location>
        <begin position="9"/>
        <end position="158"/>
    </location>
</feature>
<keyword evidence="3" id="KW-0175">Coiled coil</keyword>
<dbReference type="PROSITE" id="PS51186">
    <property type="entry name" value="GNAT"/>
    <property type="match status" value="1"/>
</dbReference>
<dbReference type="Proteomes" id="UP000515703">
    <property type="component" value="Chromosome"/>
</dbReference>
<evidence type="ECO:0000259" key="4">
    <source>
        <dbReference type="PROSITE" id="PS51186"/>
    </source>
</evidence>
<feature type="coiled-coil region" evidence="3">
    <location>
        <begin position="9"/>
        <end position="39"/>
    </location>
</feature>
<dbReference type="AlphaFoldDB" id="A0A7I8DTS9"/>
<sequence>MTEKNTEKITILEVDLKKNEEALELLEELSNSLEALTGNSGKASFSLEDMQEPRSVFVIAKDCDGKAVGCGAIRSITEEIAEVKRMYSRVKGKGVGAEILSFLEMRAKELGYTTLWLETRRINENAVHFYERNGYLTRENYGKYIGNIEAVCFEKRLDSSLR</sequence>
<dbReference type="InterPro" id="IPR016181">
    <property type="entry name" value="Acyl_CoA_acyltransferase"/>
</dbReference>
<dbReference type="EMBL" id="AP023368">
    <property type="protein sequence ID" value="BCJ99696.1"/>
    <property type="molecule type" value="Genomic_DNA"/>
</dbReference>
<proteinExistence type="predicted"/>
<dbReference type="InterPro" id="IPR050832">
    <property type="entry name" value="Bact_Acetyltransf"/>
</dbReference>
<dbReference type="CDD" id="cd04301">
    <property type="entry name" value="NAT_SF"/>
    <property type="match status" value="1"/>
</dbReference>
<dbReference type="KEGG" id="acht:bsdcttw_27370"/>
<dbReference type="Gene3D" id="3.40.630.30">
    <property type="match status" value="1"/>
</dbReference>
<keyword evidence="2" id="KW-0012">Acyltransferase</keyword>
<protein>
    <submittedName>
        <fullName evidence="5">N-acetyltransferase</fullName>
    </submittedName>
</protein>
<evidence type="ECO:0000256" key="3">
    <source>
        <dbReference type="SAM" id="Coils"/>
    </source>
</evidence>
<evidence type="ECO:0000313" key="6">
    <source>
        <dbReference type="Proteomes" id="UP000515703"/>
    </source>
</evidence>
<dbReference type="Pfam" id="PF00583">
    <property type="entry name" value="Acetyltransf_1"/>
    <property type="match status" value="1"/>
</dbReference>
<evidence type="ECO:0000313" key="5">
    <source>
        <dbReference type="EMBL" id="BCJ99696.1"/>
    </source>
</evidence>
<reference evidence="5 6" key="2">
    <citation type="submission" date="2020-08" db="EMBL/GenBank/DDBJ databases">
        <authorList>
            <person name="Ueki A."/>
            <person name="Tonouchi A."/>
        </authorList>
    </citation>
    <scope>NUCLEOTIDE SEQUENCE [LARGE SCALE GENOMIC DNA]</scope>
    <source>
        <strain evidence="5 6">CTTW</strain>
    </source>
</reference>
<keyword evidence="6" id="KW-1185">Reference proteome</keyword>
<accession>A0A7I8DTS9</accession>
<reference evidence="5 6" key="1">
    <citation type="submission" date="2020-08" db="EMBL/GenBank/DDBJ databases">
        <title>Draft genome sequencing of an Anaerocolumna strain isolated from anoxic soil subjected to BSD treatment.</title>
        <authorList>
            <person name="Uek A."/>
            <person name="Tonouchi A."/>
        </authorList>
    </citation>
    <scope>NUCLEOTIDE SEQUENCE [LARGE SCALE GENOMIC DNA]</scope>
    <source>
        <strain evidence="5 6">CTTW</strain>
    </source>
</reference>